<evidence type="ECO:0000313" key="5">
    <source>
        <dbReference type="EMBL" id="ACB74896.1"/>
    </source>
</evidence>
<gene>
    <name evidence="5" type="ordered locus">Oter_1612</name>
</gene>
<dbReference type="HOGENOM" id="CLU_042529_11_2_0"/>
<reference evidence="5 6" key="1">
    <citation type="journal article" date="2011" name="J. Bacteriol.">
        <title>Genome sequence of the verrucomicrobium Opitutus terrae PB90-1, an abundant inhabitant of rice paddy soil ecosystems.</title>
        <authorList>
            <person name="van Passel M.W."/>
            <person name="Kant R."/>
            <person name="Palva A."/>
            <person name="Copeland A."/>
            <person name="Lucas S."/>
            <person name="Lapidus A."/>
            <person name="Glavina del Rio T."/>
            <person name="Pitluck S."/>
            <person name="Goltsman E."/>
            <person name="Clum A."/>
            <person name="Sun H."/>
            <person name="Schmutz J."/>
            <person name="Larimer F.W."/>
            <person name="Land M.L."/>
            <person name="Hauser L."/>
            <person name="Kyrpides N."/>
            <person name="Mikhailova N."/>
            <person name="Richardson P.P."/>
            <person name="Janssen P.H."/>
            <person name="de Vos W.M."/>
            <person name="Smidt H."/>
        </authorList>
    </citation>
    <scope>NUCLEOTIDE SEQUENCE [LARGE SCALE GENOMIC DNA]</scope>
    <source>
        <strain evidence="6">DSM 11246 / JCM 15787 / PB90-1</strain>
    </source>
</reference>
<protein>
    <submittedName>
        <fullName evidence="5">Redoxin domain protein</fullName>
    </submittedName>
</protein>
<evidence type="ECO:0000313" key="6">
    <source>
        <dbReference type="Proteomes" id="UP000007013"/>
    </source>
</evidence>
<evidence type="ECO:0000256" key="2">
    <source>
        <dbReference type="ARBA" id="ARBA00022748"/>
    </source>
</evidence>
<name>B1ZTT9_OPITP</name>
<dbReference type="eggNOG" id="COG0526">
    <property type="taxonomic scope" value="Bacteria"/>
</dbReference>
<accession>B1ZTT9</accession>
<dbReference type="KEGG" id="ote:Oter_1612"/>
<dbReference type="OrthoDB" id="9809733at2"/>
<dbReference type="PANTHER" id="PTHR42852">
    <property type="entry name" value="THIOL:DISULFIDE INTERCHANGE PROTEIN DSBE"/>
    <property type="match status" value="1"/>
</dbReference>
<dbReference type="PROSITE" id="PS51352">
    <property type="entry name" value="THIOREDOXIN_2"/>
    <property type="match status" value="1"/>
</dbReference>
<dbReference type="RefSeq" id="WP_012374433.1">
    <property type="nucleotide sequence ID" value="NC_010571.1"/>
</dbReference>
<evidence type="ECO:0000256" key="1">
    <source>
        <dbReference type="ARBA" id="ARBA00004196"/>
    </source>
</evidence>
<keyword evidence="6" id="KW-1185">Reference proteome</keyword>
<dbReference type="InterPro" id="IPR013766">
    <property type="entry name" value="Thioredoxin_domain"/>
</dbReference>
<dbReference type="InterPro" id="IPR013740">
    <property type="entry name" value="Redoxin"/>
</dbReference>
<proteinExistence type="predicted"/>
<keyword evidence="2" id="KW-0201">Cytochrome c-type biogenesis</keyword>
<dbReference type="EMBL" id="CP001032">
    <property type="protein sequence ID" value="ACB74896.1"/>
    <property type="molecule type" value="Genomic_DNA"/>
</dbReference>
<keyword evidence="3" id="KW-0676">Redox-active center</keyword>
<dbReference type="CDD" id="cd02966">
    <property type="entry name" value="TlpA_like_family"/>
    <property type="match status" value="1"/>
</dbReference>
<feature type="domain" description="Thioredoxin" evidence="4">
    <location>
        <begin position="38"/>
        <end position="177"/>
    </location>
</feature>
<dbReference type="PROSITE" id="PS00194">
    <property type="entry name" value="THIOREDOXIN_1"/>
    <property type="match status" value="1"/>
</dbReference>
<dbReference type="PANTHER" id="PTHR42852:SF17">
    <property type="entry name" value="THIOREDOXIN-LIKE PROTEIN HI_1115"/>
    <property type="match status" value="1"/>
</dbReference>
<dbReference type="InterPro" id="IPR036249">
    <property type="entry name" value="Thioredoxin-like_sf"/>
</dbReference>
<sequence length="180" mass="19309">MSFPSSTFPAAFARGLRGGFVALVFALLGLPGLARAQIAVGDAFPNLATMGLTEGKLPDSAGRVMLVDFWASWCAPCKASFPAFSRLHTAFAEKGFVIVAVSVDEKPAAYAAFVKKWQPPFTTVLDQAQNLVRAVKVPAMPTSYLIGRDGRVRSIHQGFHGAATERELQQSIEKLLAEQA</sequence>
<evidence type="ECO:0000256" key="3">
    <source>
        <dbReference type="ARBA" id="ARBA00023284"/>
    </source>
</evidence>
<dbReference type="GO" id="GO:0016491">
    <property type="term" value="F:oxidoreductase activity"/>
    <property type="evidence" value="ECO:0007669"/>
    <property type="project" value="InterPro"/>
</dbReference>
<dbReference type="GO" id="GO:0017004">
    <property type="term" value="P:cytochrome complex assembly"/>
    <property type="evidence" value="ECO:0007669"/>
    <property type="project" value="UniProtKB-KW"/>
</dbReference>
<organism evidence="5 6">
    <name type="scientific">Opitutus terrae (strain DSM 11246 / JCM 15787 / PB90-1)</name>
    <dbReference type="NCBI Taxonomy" id="452637"/>
    <lineage>
        <taxon>Bacteria</taxon>
        <taxon>Pseudomonadati</taxon>
        <taxon>Verrucomicrobiota</taxon>
        <taxon>Opitutia</taxon>
        <taxon>Opitutales</taxon>
        <taxon>Opitutaceae</taxon>
        <taxon>Opitutus</taxon>
    </lineage>
</organism>
<dbReference type="Gene3D" id="3.40.30.10">
    <property type="entry name" value="Glutaredoxin"/>
    <property type="match status" value="1"/>
</dbReference>
<comment type="subcellular location">
    <subcellularLocation>
        <location evidence="1">Cell envelope</location>
    </subcellularLocation>
</comment>
<dbReference type="Proteomes" id="UP000007013">
    <property type="component" value="Chromosome"/>
</dbReference>
<dbReference type="SUPFAM" id="SSF52833">
    <property type="entry name" value="Thioredoxin-like"/>
    <property type="match status" value="1"/>
</dbReference>
<dbReference type="InterPro" id="IPR050553">
    <property type="entry name" value="Thioredoxin_ResA/DsbE_sf"/>
</dbReference>
<dbReference type="AlphaFoldDB" id="B1ZTT9"/>
<dbReference type="STRING" id="452637.Oter_1612"/>
<dbReference type="GO" id="GO:0030313">
    <property type="term" value="C:cell envelope"/>
    <property type="evidence" value="ECO:0007669"/>
    <property type="project" value="UniProtKB-SubCell"/>
</dbReference>
<dbReference type="Pfam" id="PF08534">
    <property type="entry name" value="Redoxin"/>
    <property type="match status" value="1"/>
</dbReference>
<dbReference type="InterPro" id="IPR017937">
    <property type="entry name" value="Thioredoxin_CS"/>
</dbReference>
<evidence type="ECO:0000259" key="4">
    <source>
        <dbReference type="PROSITE" id="PS51352"/>
    </source>
</evidence>